<dbReference type="STRING" id="319653.SAMN04487973_1035"/>
<keyword evidence="1" id="KW-0732">Signal</keyword>
<evidence type="ECO:0000256" key="2">
    <source>
        <dbReference type="RuleBase" id="RU362119"/>
    </source>
</evidence>
<sequence length="531" mass="59220">MLSRRFDGGENLTLKLTILSTSDVHGFVYPTNFVKQHLNLPFGLLKAAQVIAKERQNATGPVLTVDAGDVLEGSPLTEYLAKFSNPPAPQRLMKAYNAIDYDVGVLGNHEFNYGLNYLKKAVENTNYPILSANILNQDDNSLVDGAYRIFSKQGIRIAVLGLTTAYIPFWEDPVHIKGLKFKKVLDTAKHYVEELKKKADVLVVVYHGGFERDLKTGKETESLRGENVGYELLKTIKGIDALVSAHQHRLIATKLFGVPTVQAGHRGAAVGKITLEIDPQQTHMVVGSTAELISTAKYPVHKELKAIMTDVETDTQTWLDQPLGKVQGNMKITDPFKARIEESAFIEFIQKVQMEATGTSISATALFNDEATGFDEQITMREVVTNYVYPNSLAVLRVSGADIRAALEVSAKYFMVNEKNEFIVNPRYLSPKKRHYNYDMYEGIDYTLDISKPVGSRVVRLATKGHPIEAKDSFEIVLNKYRAVGGGHYPMFSEGKIIRENTEAMSELIADYLQKHPVITATVNNNFKIIK</sequence>
<dbReference type="InterPro" id="IPR006146">
    <property type="entry name" value="5'-Nucleotdase_CS"/>
</dbReference>
<comment type="caution">
    <text evidence="5">The sequence shown here is derived from an EMBL/GenBank/DDBJ whole genome shotgun (WGS) entry which is preliminary data.</text>
</comment>
<dbReference type="Pfam" id="PF02872">
    <property type="entry name" value="5_nucleotid_C"/>
    <property type="match status" value="1"/>
</dbReference>
<dbReference type="InterPro" id="IPR029052">
    <property type="entry name" value="Metallo-depent_PP-like"/>
</dbReference>
<evidence type="ECO:0000313" key="5">
    <source>
        <dbReference type="EMBL" id="KRN83357.1"/>
    </source>
</evidence>
<protein>
    <submittedName>
        <fullName evidence="5">2,3-cyclic-nucleotide 2-phosphodiesterase</fullName>
    </submittedName>
</protein>
<dbReference type="SUPFAM" id="SSF55816">
    <property type="entry name" value="5'-nucleotidase (syn. UDP-sugar hydrolase), C-terminal domain"/>
    <property type="match status" value="1"/>
</dbReference>
<name>A0A0R2KAR9_9LACO</name>
<evidence type="ECO:0000259" key="3">
    <source>
        <dbReference type="Pfam" id="PF00149"/>
    </source>
</evidence>
<dbReference type="Gene3D" id="3.90.780.10">
    <property type="entry name" value="5'-Nucleotidase, C-terminal domain"/>
    <property type="match status" value="1"/>
</dbReference>
<dbReference type="EMBL" id="JQBY01000002">
    <property type="protein sequence ID" value="KRN83357.1"/>
    <property type="molecule type" value="Genomic_DNA"/>
</dbReference>
<dbReference type="GO" id="GO:0016788">
    <property type="term" value="F:hydrolase activity, acting on ester bonds"/>
    <property type="evidence" value="ECO:0007669"/>
    <property type="project" value="InterPro"/>
</dbReference>
<dbReference type="GO" id="GO:0009166">
    <property type="term" value="P:nucleotide catabolic process"/>
    <property type="evidence" value="ECO:0007669"/>
    <property type="project" value="InterPro"/>
</dbReference>
<evidence type="ECO:0000259" key="4">
    <source>
        <dbReference type="Pfam" id="PF02872"/>
    </source>
</evidence>
<dbReference type="AlphaFoldDB" id="A0A0R2KAR9"/>
<comment type="similarity">
    <text evidence="2">Belongs to the 5'-nucleotidase family.</text>
</comment>
<feature type="domain" description="Calcineurin-like phosphoesterase" evidence="3">
    <location>
        <begin position="17"/>
        <end position="249"/>
    </location>
</feature>
<dbReference type="Proteomes" id="UP000051749">
    <property type="component" value="Unassembled WGS sequence"/>
</dbReference>
<dbReference type="PANTHER" id="PTHR11575:SF6">
    <property type="entry name" value="2',3'-CYCLIC-NUCLEOTIDE 2'-PHOSPHODIESTERASE_3'-NUCLEOTIDASE"/>
    <property type="match status" value="1"/>
</dbReference>
<dbReference type="PATRIC" id="fig|319653.3.peg.793"/>
<dbReference type="Pfam" id="PF00149">
    <property type="entry name" value="Metallophos"/>
    <property type="match status" value="1"/>
</dbReference>
<dbReference type="OrthoDB" id="9801679at2"/>
<evidence type="ECO:0000313" key="6">
    <source>
        <dbReference type="Proteomes" id="UP000051749"/>
    </source>
</evidence>
<dbReference type="GO" id="GO:0030288">
    <property type="term" value="C:outer membrane-bounded periplasmic space"/>
    <property type="evidence" value="ECO:0007669"/>
    <property type="project" value="TreeGrafter"/>
</dbReference>
<dbReference type="InterPro" id="IPR006179">
    <property type="entry name" value="5_nucleotidase/apyrase"/>
</dbReference>
<evidence type="ECO:0000256" key="1">
    <source>
        <dbReference type="ARBA" id="ARBA00022729"/>
    </source>
</evidence>
<reference evidence="5 6" key="1">
    <citation type="journal article" date="2015" name="Genome Announc.">
        <title>Expanding the biotechnology potential of lactobacilli through comparative genomics of 213 strains and associated genera.</title>
        <authorList>
            <person name="Sun Z."/>
            <person name="Harris H.M."/>
            <person name="McCann A."/>
            <person name="Guo C."/>
            <person name="Argimon S."/>
            <person name="Zhang W."/>
            <person name="Yang X."/>
            <person name="Jeffery I.B."/>
            <person name="Cooney J.C."/>
            <person name="Kagawa T.F."/>
            <person name="Liu W."/>
            <person name="Song Y."/>
            <person name="Salvetti E."/>
            <person name="Wrobel A."/>
            <person name="Rasinkangas P."/>
            <person name="Parkhill J."/>
            <person name="Rea M.C."/>
            <person name="O'Sullivan O."/>
            <person name="Ritari J."/>
            <person name="Douillard F.P."/>
            <person name="Paul Ross R."/>
            <person name="Yang R."/>
            <person name="Briner A.E."/>
            <person name="Felis G.E."/>
            <person name="de Vos W.M."/>
            <person name="Barrangou R."/>
            <person name="Klaenhammer T.R."/>
            <person name="Caufield P.W."/>
            <person name="Cui Y."/>
            <person name="Zhang H."/>
            <person name="O'Toole P.W."/>
        </authorList>
    </citation>
    <scope>NUCLEOTIDE SEQUENCE [LARGE SCALE GENOMIC DNA]</scope>
    <source>
        <strain evidence="5 6">DSM 22301</strain>
    </source>
</reference>
<dbReference type="PROSITE" id="PS00786">
    <property type="entry name" value="5_NUCLEOTIDASE_2"/>
    <property type="match status" value="1"/>
</dbReference>
<dbReference type="GO" id="GO:0046872">
    <property type="term" value="F:metal ion binding"/>
    <property type="evidence" value="ECO:0007669"/>
    <property type="project" value="InterPro"/>
</dbReference>
<gene>
    <name evidence="5" type="ORF">IV87_GL000784</name>
</gene>
<dbReference type="PANTHER" id="PTHR11575">
    <property type="entry name" value="5'-NUCLEOTIDASE-RELATED"/>
    <property type="match status" value="1"/>
</dbReference>
<keyword evidence="2" id="KW-0378">Hydrolase</keyword>
<dbReference type="InterPro" id="IPR004843">
    <property type="entry name" value="Calcineurin-like_PHP"/>
</dbReference>
<organism evidence="5 6">
    <name type="scientific">Pediococcus ethanolidurans</name>
    <dbReference type="NCBI Taxonomy" id="319653"/>
    <lineage>
        <taxon>Bacteria</taxon>
        <taxon>Bacillati</taxon>
        <taxon>Bacillota</taxon>
        <taxon>Bacilli</taxon>
        <taxon>Lactobacillales</taxon>
        <taxon>Lactobacillaceae</taxon>
        <taxon>Pediococcus</taxon>
    </lineage>
</organism>
<feature type="domain" description="5'-Nucleotidase C-terminal" evidence="4">
    <location>
        <begin position="337"/>
        <end position="494"/>
    </location>
</feature>
<dbReference type="PRINTS" id="PR01607">
    <property type="entry name" value="APYRASEFAMLY"/>
</dbReference>
<dbReference type="InterPro" id="IPR036907">
    <property type="entry name" value="5'-Nucleotdase_C_sf"/>
</dbReference>
<dbReference type="SUPFAM" id="SSF56300">
    <property type="entry name" value="Metallo-dependent phosphatases"/>
    <property type="match status" value="1"/>
</dbReference>
<dbReference type="GO" id="GO:0000166">
    <property type="term" value="F:nucleotide binding"/>
    <property type="evidence" value="ECO:0007669"/>
    <property type="project" value="UniProtKB-KW"/>
</dbReference>
<proteinExistence type="inferred from homology"/>
<accession>A0A0R2KAR9</accession>
<dbReference type="InterPro" id="IPR008334">
    <property type="entry name" value="5'-Nucleotdase_C"/>
</dbReference>
<keyword evidence="2" id="KW-0547">Nucleotide-binding</keyword>
<dbReference type="Gene3D" id="3.60.21.10">
    <property type="match status" value="1"/>
</dbReference>